<reference evidence="1" key="1">
    <citation type="submission" date="2018-07" db="EMBL/GenBank/DDBJ databases">
        <authorList>
            <consortium name="Genoscope - CEA"/>
            <person name="William W."/>
        </authorList>
    </citation>
    <scope>NUCLEOTIDE SEQUENCE</scope>
    <source>
        <strain evidence="1">IK1</strain>
    </source>
</reference>
<organism evidence="1">
    <name type="scientific">Uncultured Desulfatiglans sp</name>
    <dbReference type="NCBI Taxonomy" id="1748965"/>
    <lineage>
        <taxon>Bacteria</taxon>
        <taxon>Pseudomonadati</taxon>
        <taxon>Thermodesulfobacteriota</taxon>
        <taxon>Desulfobacteria</taxon>
        <taxon>Desulfatiglandales</taxon>
        <taxon>Desulfatiglandaceae</taxon>
        <taxon>Desulfatiglans</taxon>
        <taxon>environmental samples</taxon>
    </lineage>
</organism>
<dbReference type="EMBL" id="UPXX01000015">
    <property type="protein sequence ID" value="VBB42846.1"/>
    <property type="molecule type" value="Genomic_DNA"/>
</dbReference>
<accession>A0A653A452</accession>
<proteinExistence type="predicted"/>
<name>A0A653A452_UNCDX</name>
<protein>
    <submittedName>
        <fullName evidence="1">Uncharacterized protein</fullName>
    </submittedName>
</protein>
<gene>
    <name evidence="1" type="ORF">TRIP_B220094</name>
</gene>
<sequence length="81" mass="9184">MAISSHHNTEREIYAECLGEAAGKEVFTMGCPCPRYRKIFATAARKTKIHCLLYHKLLILHGAWDGNRTRTETKLRGILSP</sequence>
<evidence type="ECO:0000313" key="1">
    <source>
        <dbReference type="EMBL" id="VBB42846.1"/>
    </source>
</evidence>
<dbReference type="AlphaFoldDB" id="A0A653A452"/>